<keyword evidence="2" id="KW-0812">Transmembrane</keyword>
<name>A0A6H1U277_9CYAN</name>
<reference evidence="3 4" key="1">
    <citation type="submission" date="2020-04" db="EMBL/GenBank/DDBJ databases">
        <authorList>
            <person name="Basu S."/>
            <person name="Maruthanayagam V."/>
            <person name="Chakraborty S."/>
            <person name="Pramanik A."/>
            <person name="Mukherjee J."/>
            <person name="Brink B."/>
        </authorList>
    </citation>
    <scope>NUCLEOTIDE SEQUENCE [LARGE SCALE GENOMIC DNA]</scope>
    <source>
        <strain evidence="3 4">AP17</strain>
    </source>
</reference>
<evidence type="ECO:0000256" key="1">
    <source>
        <dbReference type="SAM" id="MobiDB-lite"/>
    </source>
</evidence>
<dbReference type="EMBL" id="CP051167">
    <property type="protein sequence ID" value="QIZ72978.1"/>
    <property type="molecule type" value="Genomic_DNA"/>
</dbReference>
<gene>
    <name evidence="3" type="ORF">HCG48_22205</name>
</gene>
<evidence type="ECO:0000313" key="3">
    <source>
        <dbReference type="EMBL" id="QIZ72978.1"/>
    </source>
</evidence>
<evidence type="ECO:0008006" key="5">
    <source>
        <dbReference type="Google" id="ProtNLM"/>
    </source>
</evidence>
<dbReference type="RefSeq" id="WP_168571125.1">
    <property type="nucleotide sequence ID" value="NZ_CP051167.1"/>
</dbReference>
<organism evidence="3 4">
    <name type="scientific">Oxynema aestuarii AP17</name>
    <dbReference type="NCBI Taxonomy" id="2064643"/>
    <lineage>
        <taxon>Bacteria</taxon>
        <taxon>Bacillati</taxon>
        <taxon>Cyanobacteriota</taxon>
        <taxon>Cyanophyceae</taxon>
        <taxon>Oscillatoriophycideae</taxon>
        <taxon>Oscillatoriales</taxon>
        <taxon>Oscillatoriaceae</taxon>
        <taxon>Oxynema</taxon>
        <taxon>Oxynema aestuarii</taxon>
    </lineage>
</organism>
<feature type="compositionally biased region" description="Basic and acidic residues" evidence="1">
    <location>
        <begin position="9"/>
        <end position="22"/>
    </location>
</feature>
<feature type="region of interest" description="Disordered" evidence="1">
    <location>
        <begin position="1"/>
        <end position="32"/>
    </location>
</feature>
<dbReference type="AlphaFoldDB" id="A0A6H1U277"/>
<evidence type="ECO:0000313" key="4">
    <source>
        <dbReference type="Proteomes" id="UP000500857"/>
    </source>
</evidence>
<accession>A0A6H1U277</accession>
<dbReference type="KEGG" id="oxy:HCG48_22205"/>
<keyword evidence="2" id="KW-0472">Membrane</keyword>
<evidence type="ECO:0000256" key="2">
    <source>
        <dbReference type="SAM" id="Phobius"/>
    </source>
</evidence>
<keyword evidence="4" id="KW-1185">Reference proteome</keyword>
<feature type="compositionally biased region" description="Polar residues" evidence="1">
    <location>
        <begin position="146"/>
        <end position="155"/>
    </location>
</feature>
<sequence length="155" mass="17495">MTVALRSPHSPEKVRPRQDIPRRGNKVTSLAKHQRTPTWLKTLFQVHSLCSVTTFVLAFVALTLYGNTVYSQQQWGQQYRELEKLRHQERQLMAAREALKNQIARQAEDPSSGLVPPSAELTLVLEPTPKRDALAPQPTEADAQREPTSSKPVGY</sequence>
<proteinExistence type="predicted"/>
<dbReference type="Proteomes" id="UP000500857">
    <property type="component" value="Chromosome"/>
</dbReference>
<feature type="transmembrane region" description="Helical" evidence="2">
    <location>
        <begin position="44"/>
        <end position="65"/>
    </location>
</feature>
<keyword evidence="2" id="KW-1133">Transmembrane helix</keyword>
<feature type="region of interest" description="Disordered" evidence="1">
    <location>
        <begin position="103"/>
        <end position="155"/>
    </location>
</feature>
<protein>
    <recommendedName>
        <fullName evidence="5">Cell division protein FtsL</fullName>
    </recommendedName>
</protein>